<evidence type="ECO:0000313" key="1">
    <source>
        <dbReference type="EMBL" id="SEA99360.1"/>
    </source>
</evidence>
<protein>
    <submittedName>
        <fullName evidence="1">Uncharacterized protein</fullName>
    </submittedName>
</protein>
<dbReference type="AlphaFoldDB" id="A0A1H4FRB8"/>
<proteinExistence type="predicted"/>
<dbReference type="EMBL" id="FNRD01000014">
    <property type="protein sequence ID" value="SEA99360.1"/>
    <property type="molecule type" value="Genomic_DNA"/>
</dbReference>
<reference evidence="2" key="1">
    <citation type="submission" date="2016-10" db="EMBL/GenBank/DDBJ databases">
        <authorList>
            <person name="Varghese N."/>
            <person name="Submissions S."/>
        </authorList>
    </citation>
    <scope>NUCLEOTIDE SEQUENCE [LARGE SCALE GENOMIC DNA]</scope>
    <source>
        <strain evidence="2">DSM 22376</strain>
    </source>
</reference>
<dbReference type="Proteomes" id="UP000198951">
    <property type="component" value="Unassembled WGS sequence"/>
</dbReference>
<name>A0A1H4FRB8_9FLAO</name>
<gene>
    <name evidence="1" type="ORF">SAMN05443667_11494</name>
</gene>
<evidence type="ECO:0000313" key="2">
    <source>
        <dbReference type="Proteomes" id="UP000198951"/>
    </source>
</evidence>
<organism evidence="1 2">
    <name type="scientific">Flavobacterium gillisiae</name>
    <dbReference type="NCBI Taxonomy" id="150146"/>
    <lineage>
        <taxon>Bacteria</taxon>
        <taxon>Pseudomonadati</taxon>
        <taxon>Bacteroidota</taxon>
        <taxon>Flavobacteriia</taxon>
        <taxon>Flavobacteriales</taxon>
        <taxon>Flavobacteriaceae</taxon>
        <taxon>Flavobacterium</taxon>
    </lineage>
</organism>
<keyword evidence="2" id="KW-1185">Reference proteome</keyword>
<dbReference type="STRING" id="150146.SAMN05443667_11494"/>
<dbReference type="OrthoDB" id="839726at2"/>
<accession>A0A1H4FRB8</accession>
<sequence length="94" mass="10613">MKFIARIFLFLFIAFLATPAIVTMIEKSCDTSVFFSLSEEEHTQKEVKVFAYHTEIELGFLLGKHNKSSLIHSVNLSKHDKISATIFSPPPNLA</sequence>